<dbReference type="InterPro" id="IPR039420">
    <property type="entry name" value="WalR-like"/>
</dbReference>
<dbReference type="PANTHER" id="PTHR48111">
    <property type="entry name" value="REGULATOR OF RPOS"/>
    <property type="match status" value="1"/>
</dbReference>
<keyword evidence="2" id="KW-0902">Two-component regulatory system</keyword>
<dbReference type="GO" id="GO:0000156">
    <property type="term" value="F:phosphorelay response regulator activity"/>
    <property type="evidence" value="ECO:0007669"/>
    <property type="project" value="TreeGrafter"/>
</dbReference>
<evidence type="ECO:0000256" key="3">
    <source>
        <dbReference type="ARBA" id="ARBA00023015"/>
    </source>
</evidence>
<evidence type="ECO:0000256" key="2">
    <source>
        <dbReference type="ARBA" id="ARBA00023012"/>
    </source>
</evidence>
<dbReference type="EMBL" id="VANS01000004">
    <property type="protein sequence ID" value="TMM51282.1"/>
    <property type="molecule type" value="Genomic_DNA"/>
</dbReference>
<dbReference type="SMART" id="SM00448">
    <property type="entry name" value="REC"/>
    <property type="match status" value="1"/>
</dbReference>
<keyword evidence="4" id="KW-0238">DNA-binding</keyword>
<dbReference type="InterPro" id="IPR002197">
    <property type="entry name" value="HTH_Fis"/>
</dbReference>
<dbReference type="Pfam" id="PF02954">
    <property type="entry name" value="HTH_8"/>
    <property type="match status" value="1"/>
</dbReference>
<reference evidence="8 9" key="1">
    <citation type="submission" date="2019-05" db="EMBL/GenBank/DDBJ databases">
        <title>Sulfitobacter sabulilitoris sp. nov., isolated from a marine sand.</title>
        <authorList>
            <person name="Yoon J.-H."/>
        </authorList>
    </citation>
    <scope>NUCLEOTIDE SEQUENCE [LARGE SCALE GENOMIC DNA]</scope>
    <source>
        <strain evidence="8 9">HSMS-29</strain>
    </source>
</reference>
<evidence type="ECO:0000256" key="1">
    <source>
        <dbReference type="ARBA" id="ARBA00022553"/>
    </source>
</evidence>
<dbReference type="InterPro" id="IPR009057">
    <property type="entry name" value="Homeodomain-like_sf"/>
</dbReference>
<dbReference type="GO" id="GO:0006355">
    <property type="term" value="P:regulation of DNA-templated transcription"/>
    <property type="evidence" value="ECO:0007669"/>
    <property type="project" value="TreeGrafter"/>
</dbReference>
<proteinExistence type="predicted"/>
<evidence type="ECO:0000259" key="7">
    <source>
        <dbReference type="PROSITE" id="PS50110"/>
    </source>
</evidence>
<evidence type="ECO:0000256" key="4">
    <source>
        <dbReference type="ARBA" id="ARBA00023125"/>
    </source>
</evidence>
<dbReference type="Pfam" id="PF00072">
    <property type="entry name" value="Response_reg"/>
    <property type="match status" value="1"/>
</dbReference>
<dbReference type="GO" id="GO:0032993">
    <property type="term" value="C:protein-DNA complex"/>
    <property type="evidence" value="ECO:0007669"/>
    <property type="project" value="TreeGrafter"/>
</dbReference>
<keyword evidence="5" id="KW-0804">Transcription</keyword>
<organism evidence="8 9">
    <name type="scientific">Sulfitobacter sabulilitoris</name>
    <dbReference type="NCBI Taxonomy" id="2562655"/>
    <lineage>
        <taxon>Bacteria</taxon>
        <taxon>Pseudomonadati</taxon>
        <taxon>Pseudomonadota</taxon>
        <taxon>Alphaproteobacteria</taxon>
        <taxon>Rhodobacterales</taxon>
        <taxon>Roseobacteraceae</taxon>
        <taxon>Sulfitobacter</taxon>
    </lineage>
</organism>
<feature type="modified residue" description="4-aspartylphosphate" evidence="6">
    <location>
        <position position="58"/>
    </location>
</feature>
<dbReference type="PANTHER" id="PTHR48111:SF1">
    <property type="entry name" value="TWO-COMPONENT RESPONSE REGULATOR ORR33"/>
    <property type="match status" value="1"/>
</dbReference>
<dbReference type="InterPro" id="IPR011006">
    <property type="entry name" value="CheY-like_superfamily"/>
</dbReference>
<evidence type="ECO:0000313" key="9">
    <source>
        <dbReference type="Proteomes" id="UP000309550"/>
    </source>
</evidence>
<keyword evidence="1 6" id="KW-0597">Phosphoprotein</keyword>
<dbReference type="SUPFAM" id="SSF46689">
    <property type="entry name" value="Homeodomain-like"/>
    <property type="match status" value="1"/>
</dbReference>
<dbReference type="Proteomes" id="UP000309550">
    <property type="component" value="Unassembled WGS sequence"/>
</dbReference>
<dbReference type="Gene3D" id="3.40.50.2300">
    <property type="match status" value="1"/>
</dbReference>
<dbReference type="PROSITE" id="PS50110">
    <property type="entry name" value="RESPONSE_REGULATORY"/>
    <property type="match status" value="1"/>
</dbReference>
<accession>A0A5S3PC56</accession>
<keyword evidence="3" id="KW-0805">Transcription regulation</keyword>
<sequence>MTDFDTQPTVLIAEDDDTFRDRLDRAMTKRGFDVRAVASVADAERAIAGDAPDYAVIDLRLGDGSGLDIVEALRLRRPDARALILTGYGDTPTAVAAVKLGAVDYLAKPAAADEIIAALEAPDGQRPAPPEDPILPDDARRQHIEHVFQEVGENVSQAARLLNMHRRTLQRNLKRYNADRPVTD</sequence>
<dbReference type="PRINTS" id="PR01590">
    <property type="entry name" value="HTHFIS"/>
</dbReference>
<name>A0A5S3PC56_9RHOB</name>
<comment type="caution">
    <text evidence="8">The sequence shown here is derived from an EMBL/GenBank/DDBJ whole genome shotgun (WGS) entry which is preliminary data.</text>
</comment>
<dbReference type="GO" id="GO:0005829">
    <property type="term" value="C:cytosol"/>
    <property type="evidence" value="ECO:0007669"/>
    <property type="project" value="TreeGrafter"/>
</dbReference>
<gene>
    <name evidence="8" type="ORF">FDT80_15620</name>
</gene>
<dbReference type="SUPFAM" id="SSF52172">
    <property type="entry name" value="CheY-like"/>
    <property type="match status" value="1"/>
</dbReference>
<dbReference type="Gene3D" id="1.10.10.60">
    <property type="entry name" value="Homeodomain-like"/>
    <property type="match status" value="1"/>
</dbReference>
<evidence type="ECO:0000256" key="5">
    <source>
        <dbReference type="ARBA" id="ARBA00023163"/>
    </source>
</evidence>
<dbReference type="GO" id="GO:0000976">
    <property type="term" value="F:transcription cis-regulatory region binding"/>
    <property type="evidence" value="ECO:0007669"/>
    <property type="project" value="TreeGrafter"/>
</dbReference>
<dbReference type="AlphaFoldDB" id="A0A5S3PC56"/>
<dbReference type="OrthoDB" id="9802426at2"/>
<evidence type="ECO:0000256" key="6">
    <source>
        <dbReference type="PROSITE-ProRule" id="PRU00169"/>
    </source>
</evidence>
<feature type="domain" description="Response regulatory" evidence="7">
    <location>
        <begin position="9"/>
        <end position="123"/>
    </location>
</feature>
<protein>
    <submittedName>
        <fullName evidence="8">Response regulator</fullName>
    </submittedName>
</protein>
<dbReference type="RefSeq" id="WP_138663241.1">
    <property type="nucleotide sequence ID" value="NZ_VANS01000004.1"/>
</dbReference>
<keyword evidence="9" id="KW-1185">Reference proteome</keyword>
<dbReference type="CDD" id="cd17563">
    <property type="entry name" value="REC_RegA-like"/>
    <property type="match status" value="1"/>
</dbReference>
<dbReference type="InterPro" id="IPR001789">
    <property type="entry name" value="Sig_transdc_resp-reg_receiver"/>
</dbReference>
<evidence type="ECO:0000313" key="8">
    <source>
        <dbReference type="EMBL" id="TMM51282.1"/>
    </source>
</evidence>